<feature type="transmembrane region" description="Helical" evidence="1">
    <location>
        <begin position="46"/>
        <end position="67"/>
    </location>
</feature>
<dbReference type="OrthoDB" id="6349206at2759"/>
<organism evidence="3 4">
    <name type="scientific">Rhynchophorus ferrugineus</name>
    <name type="common">Red palm weevil</name>
    <name type="synonym">Curculio ferrugineus</name>
    <dbReference type="NCBI Taxonomy" id="354439"/>
    <lineage>
        <taxon>Eukaryota</taxon>
        <taxon>Metazoa</taxon>
        <taxon>Ecdysozoa</taxon>
        <taxon>Arthropoda</taxon>
        <taxon>Hexapoda</taxon>
        <taxon>Insecta</taxon>
        <taxon>Pterygota</taxon>
        <taxon>Neoptera</taxon>
        <taxon>Endopterygota</taxon>
        <taxon>Coleoptera</taxon>
        <taxon>Polyphaga</taxon>
        <taxon>Cucujiformia</taxon>
        <taxon>Curculionidae</taxon>
        <taxon>Dryophthorinae</taxon>
        <taxon>Rhynchophorus</taxon>
    </lineage>
</organism>
<gene>
    <name evidence="3" type="ORF">GWI33_004171</name>
    <name evidence="2" type="ORF">GWI33_004173</name>
</gene>
<accession>A0A834LWQ3</accession>
<evidence type="ECO:0000313" key="3">
    <source>
        <dbReference type="EMBL" id="KAF7262736.1"/>
    </source>
</evidence>
<evidence type="ECO:0000313" key="2">
    <source>
        <dbReference type="EMBL" id="KAF7262734.1"/>
    </source>
</evidence>
<dbReference type="PANTHER" id="PTHR36692">
    <property type="entry name" value="PROTEIN SNAKESKIN"/>
    <property type="match status" value="1"/>
</dbReference>
<dbReference type="PANTHER" id="PTHR36692:SF2">
    <property type="entry name" value="GEO12064P1"/>
    <property type="match status" value="1"/>
</dbReference>
<keyword evidence="1" id="KW-0812">Transmembrane</keyword>
<feature type="transmembrane region" description="Helical" evidence="1">
    <location>
        <begin position="88"/>
        <end position="106"/>
    </location>
</feature>
<dbReference type="GO" id="GO:0019991">
    <property type="term" value="P:septate junction assembly"/>
    <property type="evidence" value="ECO:0007669"/>
    <property type="project" value="InterPro"/>
</dbReference>
<dbReference type="InterPro" id="IPR038976">
    <property type="entry name" value="Ssk"/>
</dbReference>
<keyword evidence="4" id="KW-1185">Reference proteome</keyword>
<reference evidence="3" key="1">
    <citation type="submission" date="2020-08" db="EMBL/GenBank/DDBJ databases">
        <title>Genome sequencing and assembly of the red palm weevil Rhynchophorus ferrugineus.</title>
        <authorList>
            <person name="Dias G.B."/>
            <person name="Bergman C.M."/>
            <person name="Manee M."/>
        </authorList>
    </citation>
    <scope>NUCLEOTIDE SEQUENCE</scope>
    <source>
        <strain evidence="3">AA-2017</strain>
        <tissue evidence="3">Whole larva</tissue>
    </source>
</reference>
<proteinExistence type="predicted"/>
<sequence>MASINRLSLIKFFELALAVACLGLHHKVVSGDWNVDTLSAATFGGYIIILLGGAAGSLMSASAAGALNIKHFENQWKSEARDYGLAKGSLAVINGVFFLLDTLVTWRGDF</sequence>
<keyword evidence="1" id="KW-1133">Transmembrane helix</keyword>
<dbReference type="Proteomes" id="UP000625711">
    <property type="component" value="Unassembled WGS sequence"/>
</dbReference>
<dbReference type="EMBL" id="JAACXV010023992">
    <property type="protein sequence ID" value="KAF7262736.1"/>
    <property type="molecule type" value="Genomic_DNA"/>
</dbReference>
<evidence type="ECO:0000256" key="1">
    <source>
        <dbReference type="SAM" id="Phobius"/>
    </source>
</evidence>
<dbReference type="GO" id="GO:0005886">
    <property type="term" value="C:plasma membrane"/>
    <property type="evidence" value="ECO:0007669"/>
    <property type="project" value="TreeGrafter"/>
</dbReference>
<dbReference type="AlphaFoldDB" id="A0A834LWQ3"/>
<dbReference type="EMBL" id="JAACXV010023997">
    <property type="protein sequence ID" value="KAF7262734.1"/>
    <property type="molecule type" value="Genomic_DNA"/>
</dbReference>
<evidence type="ECO:0000313" key="4">
    <source>
        <dbReference type="Proteomes" id="UP000625711"/>
    </source>
</evidence>
<protein>
    <submittedName>
        <fullName evidence="3">Uncharacterized protein</fullName>
    </submittedName>
</protein>
<keyword evidence="1" id="KW-0472">Membrane</keyword>
<name>A0A834LWQ3_RHYFE</name>
<comment type="caution">
    <text evidence="3">The sequence shown here is derived from an EMBL/GenBank/DDBJ whole genome shotgun (WGS) entry which is preliminary data.</text>
</comment>